<dbReference type="EMBL" id="JBAHYK010002285">
    <property type="protein sequence ID" value="KAL0565391.1"/>
    <property type="molecule type" value="Genomic_DNA"/>
</dbReference>
<evidence type="ECO:0008006" key="4">
    <source>
        <dbReference type="Google" id="ProtNLM"/>
    </source>
</evidence>
<comment type="caution">
    <text evidence="2">The sequence shown here is derived from an EMBL/GenBank/DDBJ whole genome shotgun (WGS) entry which is preliminary data.</text>
</comment>
<feature type="region of interest" description="Disordered" evidence="1">
    <location>
        <begin position="1"/>
        <end position="20"/>
    </location>
</feature>
<dbReference type="Gene3D" id="1.20.1280.50">
    <property type="match status" value="1"/>
</dbReference>
<dbReference type="InterPro" id="IPR032675">
    <property type="entry name" value="LRR_dom_sf"/>
</dbReference>
<evidence type="ECO:0000313" key="3">
    <source>
        <dbReference type="Proteomes" id="UP001465976"/>
    </source>
</evidence>
<protein>
    <recommendedName>
        <fullName evidence="4">F-box domain-containing protein</fullName>
    </recommendedName>
</protein>
<sequence>MSYIGSRSDDHPIHSPRTKNPLLDDRFAAEAYRLASAEIPPHIHALLVSGRFPDPSELSSIRSTICDLDEDISTAIKAIEEQTLKLIASELKSYRYHSLLSPIRKLPPEVMSQVLTYAAGPIRFGRFHLFDYHSERRFDATTLSQVCSYWRRLCLDTPEMWGNLVIGTGESHLADHPNCLPLLLTFLERSKDGPLAYKLGFLQGTYSFSTTSHPLKPGTQLSTALFATHAQRVRHLELDIDRGGWSAVSDLMDMFGKQLKTLRHLSLESSGSSDEKVLTSFHLLLHNLPSTDQITTLTLSHTSLPMVSTAFETLPRLATVEIFLQDDSVFDEMYEPVESFPSTKTTLSFLNILVVKTNNEGNWGCHHATVSHLLSCLTAPALTQLTLHIESSPLDTDTEDEPGVTDTAYEASDAFIAFIMRSNPSKLRMLYLANFPPCNSKNQPVLSFVPTSVEELTLKTTVACTDPAIITEFLMHLTNFPEDNVGDKTSQPMQRGVLPHLTHLTISLKGKQDNNHPNPVDFLVSMVESRVLRHAQPPKTPLRYLFIHVIDYYIAPELRDRLRGLFDTFRDDGLDTLIKYDEIPDEDYYYDDRPSSDGIGSSF</sequence>
<evidence type="ECO:0000256" key="1">
    <source>
        <dbReference type="SAM" id="MobiDB-lite"/>
    </source>
</evidence>
<dbReference type="Gene3D" id="3.80.10.10">
    <property type="entry name" value="Ribonuclease Inhibitor"/>
    <property type="match status" value="1"/>
</dbReference>
<organism evidence="2 3">
    <name type="scientific">Marasmius crinis-equi</name>
    <dbReference type="NCBI Taxonomy" id="585013"/>
    <lineage>
        <taxon>Eukaryota</taxon>
        <taxon>Fungi</taxon>
        <taxon>Dikarya</taxon>
        <taxon>Basidiomycota</taxon>
        <taxon>Agaricomycotina</taxon>
        <taxon>Agaricomycetes</taxon>
        <taxon>Agaricomycetidae</taxon>
        <taxon>Agaricales</taxon>
        <taxon>Marasmiineae</taxon>
        <taxon>Marasmiaceae</taxon>
        <taxon>Marasmius</taxon>
    </lineage>
</organism>
<keyword evidence="3" id="KW-1185">Reference proteome</keyword>
<proteinExistence type="predicted"/>
<name>A0ABR3ERG9_9AGAR</name>
<dbReference type="SUPFAM" id="SSF52047">
    <property type="entry name" value="RNI-like"/>
    <property type="match status" value="1"/>
</dbReference>
<reference evidence="2 3" key="1">
    <citation type="submission" date="2024-02" db="EMBL/GenBank/DDBJ databases">
        <title>A draft genome for the cacao thread blight pathogen Marasmius crinis-equi.</title>
        <authorList>
            <person name="Cohen S.P."/>
            <person name="Baruah I.K."/>
            <person name="Amoako-Attah I."/>
            <person name="Bukari Y."/>
            <person name="Meinhardt L.W."/>
            <person name="Bailey B.A."/>
        </authorList>
    </citation>
    <scope>NUCLEOTIDE SEQUENCE [LARGE SCALE GENOMIC DNA]</scope>
    <source>
        <strain evidence="2 3">GH-76</strain>
    </source>
</reference>
<accession>A0ABR3ERG9</accession>
<evidence type="ECO:0000313" key="2">
    <source>
        <dbReference type="EMBL" id="KAL0565391.1"/>
    </source>
</evidence>
<gene>
    <name evidence="2" type="ORF">V5O48_016632</name>
</gene>
<dbReference type="Proteomes" id="UP001465976">
    <property type="component" value="Unassembled WGS sequence"/>
</dbReference>